<feature type="compositionally biased region" description="Basic and acidic residues" evidence="1">
    <location>
        <begin position="25"/>
        <end position="36"/>
    </location>
</feature>
<evidence type="ECO:0000256" key="1">
    <source>
        <dbReference type="SAM" id="MobiDB-lite"/>
    </source>
</evidence>
<reference evidence="2" key="2">
    <citation type="submission" date="2024-10" db="UniProtKB">
        <authorList>
            <consortium name="EnsemblProtists"/>
        </authorList>
    </citation>
    <scope>IDENTIFICATION</scope>
</reference>
<dbReference type="GeneID" id="17270617"/>
<dbReference type="EnsemblProtists" id="EOD25071">
    <property type="protein sequence ID" value="EOD25071"/>
    <property type="gene ID" value="EMIHUDRAFT_206150"/>
</dbReference>
<keyword evidence="3" id="KW-1185">Reference proteome</keyword>
<dbReference type="Proteomes" id="UP000013827">
    <property type="component" value="Unassembled WGS sequence"/>
</dbReference>
<dbReference type="HOGENOM" id="CLU_1177250_0_0_1"/>
<dbReference type="EnsemblProtists" id="EOD29197">
    <property type="protein sequence ID" value="EOD29197"/>
    <property type="gene ID" value="EMIHUDRAFT_99647"/>
</dbReference>
<accession>A0A0D3JNI6</accession>
<reference evidence="3" key="1">
    <citation type="journal article" date="2013" name="Nature">
        <title>Pan genome of the phytoplankton Emiliania underpins its global distribution.</title>
        <authorList>
            <person name="Read B.A."/>
            <person name="Kegel J."/>
            <person name="Klute M.J."/>
            <person name="Kuo A."/>
            <person name="Lefebvre S.C."/>
            <person name="Maumus F."/>
            <person name="Mayer C."/>
            <person name="Miller J."/>
            <person name="Monier A."/>
            <person name="Salamov A."/>
            <person name="Young J."/>
            <person name="Aguilar M."/>
            <person name="Claverie J.M."/>
            <person name="Frickenhaus S."/>
            <person name="Gonzalez K."/>
            <person name="Herman E.K."/>
            <person name="Lin Y.C."/>
            <person name="Napier J."/>
            <person name="Ogata H."/>
            <person name="Sarno A.F."/>
            <person name="Shmutz J."/>
            <person name="Schroeder D."/>
            <person name="de Vargas C."/>
            <person name="Verret F."/>
            <person name="von Dassow P."/>
            <person name="Valentin K."/>
            <person name="Van de Peer Y."/>
            <person name="Wheeler G."/>
            <person name="Dacks J.B."/>
            <person name="Delwiche C.F."/>
            <person name="Dyhrman S.T."/>
            <person name="Glockner G."/>
            <person name="John U."/>
            <person name="Richards T."/>
            <person name="Worden A.Z."/>
            <person name="Zhang X."/>
            <person name="Grigoriev I.V."/>
            <person name="Allen A.E."/>
            <person name="Bidle K."/>
            <person name="Borodovsky M."/>
            <person name="Bowler C."/>
            <person name="Brownlee C."/>
            <person name="Cock J.M."/>
            <person name="Elias M."/>
            <person name="Gladyshev V.N."/>
            <person name="Groth M."/>
            <person name="Guda C."/>
            <person name="Hadaegh A."/>
            <person name="Iglesias-Rodriguez M.D."/>
            <person name="Jenkins J."/>
            <person name="Jones B.M."/>
            <person name="Lawson T."/>
            <person name="Leese F."/>
            <person name="Lindquist E."/>
            <person name="Lobanov A."/>
            <person name="Lomsadze A."/>
            <person name="Malik S.B."/>
            <person name="Marsh M.E."/>
            <person name="Mackinder L."/>
            <person name="Mock T."/>
            <person name="Mueller-Roeber B."/>
            <person name="Pagarete A."/>
            <person name="Parker M."/>
            <person name="Probert I."/>
            <person name="Quesneville H."/>
            <person name="Raines C."/>
            <person name="Rensing S.A."/>
            <person name="Riano-Pachon D.M."/>
            <person name="Richier S."/>
            <person name="Rokitta S."/>
            <person name="Shiraiwa Y."/>
            <person name="Soanes D.M."/>
            <person name="van der Giezen M."/>
            <person name="Wahlund T.M."/>
            <person name="Williams B."/>
            <person name="Wilson W."/>
            <person name="Wolfe G."/>
            <person name="Wurch L.L."/>
        </authorList>
    </citation>
    <scope>NUCLEOTIDE SEQUENCE</scope>
</reference>
<protein>
    <submittedName>
        <fullName evidence="2">Uncharacterized protein</fullName>
    </submittedName>
</protein>
<organism evidence="2 3">
    <name type="scientific">Emiliania huxleyi (strain CCMP1516)</name>
    <dbReference type="NCBI Taxonomy" id="280463"/>
    <lineage>
        <taxon>Eukaryota</taxon>
        <taxon>Haptista</taxon>
        <taxon>Haptophyta</taxon>
        <taxon>Prymnesiophyceae</taxon>
        <taxon>Isochrysidales</taxon>
        <taxon>Noelaerhabdaceae</taxon>
        <taxon>Emiliania</taxon>
    </lineage>
</organism>
<dbReference type="PaxDb" id="2903-EOD25071"/>
<feature type="region of interest" description="Disordered" evidence="1">
    <location>
        <begin position="1"/>
        <end position="36"/>
    </location>
</feature>
<dbReference type="RefSeq" id="XP_005777500.1">
    <property type="nucleotide sequence ID" value="XM_005777443.1"/>
</dbReference>
<evidence type="ECO:0000313" key="3">
    <source>
        <dbReference type="Proteomes" id="UP000013827"/>
    </source>
</evidence>
<dbReference type="KEGG" id="ehx:EMIHUDRAFT_99647"/>
<sequence length="236" mass="25951">MSGLPSRRASRGAELGIGSPVANARARDKVTPDKALRTDEAWAAKEELIRYYEVARASPSTTRPKLPKAVRDDKHTIFSIPGERGMIATLVDIFTDHNIAQLVLFLVDRPDFVDAVESAFLDGLHACGAADAVLERAAGLAHSVLRTDTAGLVELLKAPGSCTESTRLAWDHCSFFDLHYLRLDLLLCIERRAEEWQVLPTRTSTCYACAETWSAKHTRCPTCNRAANGFLRIGSQ</sequence>
<dbReference type="RefSeq" id="XP_005781626.1">
    <property type="nucleotide sequence ID" value="XM_005781569.1"/>
</dbReference>
<dbReference type="KEGG" id="ehx:EMIHUDRAFT_206150"/>
<evidence type="ECO:0000313" key="2">
    <source>
        <dbReference type="EnsemblProtists" id="EOD25071"/>
    </source>
</evidence>
<dbReference type="GeneID" id="19046547"/>
<name>A0A0D3JNI6_EMIH1</name>
<dbReference type="AlphaFoldDB" id="A0A0D3JNI6"/>
<proteinExistence type="predicted"/>